<protein>
    <submittedName>
        <fullName evidence="2">DUF3558 domain-containing protein</fullName>
    </submittedName>
</protein>
<evidence type="ECO:0000256" key="1">
    <source>
        <dbReference type="SAM" id="MobiDB-lite"/>
    </source>
</evidence>
<accession>A0ABZ1NAD1</accession>
<dbReference type="RefSeq" id="WP_405148979.1">
    <property type="nucleotide sequence ID" value="NZ_CP109527.1"/>
</dbReference>
<reference evidence="2 3" key="1">
    <citation type="submission" date="2022-10" db="EMBL/GenBank/DDBJ databases">
        <title>The complete genomes of actinobacterial strains from the NBC collection.</title>
        <authorList>
            <person name="Joergensen T.S."/>
            <person name="Alvarez Arevalo M."/>
            <person name="Sterndorff E.B."/>
            <person name="Faurdal D."/>
            <person name="Vuksanovic O."/>
            <person name="Mourched A.-S."/>
            <person name="Charusanti P."/>
            <person name="Shaw S."/>
            <person name="Blin K."/>
            <person name="Weber T."/>
        </authorList>
    </citation>
    <scope>NUCLEOTIDE SEQUENCE [LARGE SCALE GENOMIC DNA]</scope>
    <source>
        <strain evidence="2 3">NBC_01413</strain>
    </source>
</reference>
<dbReference type="Proteomes" id="UP001621418">
    <property type="component" value="Chromosome"/>
</dbReference>
<proteinExistence type="predicted"/>
<sequence length="180" mass="19196">MNGPRCTAGAVALIAASIMLTGCTSESSHPNAISVRVSPPSSPVQWDPCTKIADRIPEQFGFDPATRERTNQPDAGASGCRFDRTGGNDIDPSKLGWLTIMSMTNTMEHWSNLHPDEARVAIDGREAIKIEYERPTACTMVMAGPDGTVSVRLGGATGTPDWKPCDLIDQVAQTIEAALP</sequence>
<name>A0ABZ1NAD1_9NOCA</name>
<keyword evidence="3" id="KW-1185">Reference proteome</keyword>
<gene>
    <name evidence="2" type="ORF">OG308_03175</name>
</gene>
<dbReference type="Pfam" id="PF12079">
    <property type="entry name" value="DUF3558"/>
    <property type="match status" value="1"/>
</dbReference>
<feature type="region of interest" description="Disordered" evidence="1">
    <location>
        <begin position="62"/>
        <end position="85"/>
    </location>
</feature>
<organism evidence="2 3">
    <name type="scientific">Nocardia salmonicida</name>
    <dbReference type="NCBI Taxonomy" id="53431"/>
    <lineage>
        <taxon>Bacteria</taxon>
        <taxon>Bacillati</taxon>
        <taxon>Actinomycetota</taxon>
        <taxon>Actinomycetes</taxon>
        <taxon>Mycobacteriales</taxon>
        <taxon>Nocardiaceae</taxon>
        <taxon>Nocardia</taxon>
    </lineage>
</organism>
<evidence type="ECO:0000313" key="2">
    <source>
        <dbReference type="EMBL" id="WTY36908.1"/>
    </source>
</evidence>
<evidence type="ECO:0000313" key="3">
    <source>
        <dbReference type="Proteomes" id="UP001621418"/>
    </source>
</evidence>
<dbReference type="InterPro" id="IPR024520">
    <property type="entry name" value="DUF3558"/>
</dbReference>
<dbReference type="PROSITE" id="PS51257">
    <property type="entry name" value="PROKAR_LIPOPROTEIN"/>
    <property type="match status" value="1"/>
</dbReference>
<dbReference type="EMBL" id="CP109527">
    <property type="protein sequence ID" value="WTY36908.1"/>
    <property type="molecule type" value="Genomic_DNA"/>
</dbReference>